<dbReference type="Proteomes" id="UP000680038">
    <property type="component" value="Unassembled WGS sequence"/>
</dbReference>
<protein>
    <recommendedName>
        <fullName evidence="3">Nucleotidyltransferase family protein</fullName>
    </recommendedName>
</protein>
<dbReference type="Pfam" id="PF14907">
    <property type="entry name" value="NTP_transf_5"/>
    <property type="match status" value="1"/>
</dbReference>
<dbReference type="AlphaFoldDB" id="A0A916N4J2"/>
<reference evidence="1" key="1">
    <citation type="submission" date="2021-04" db="EMBL/GenBank/DDBJ databases">
        <authorList>
            <person name="Rodrigo-Torres L."/>
            <person name="Arahal R. D."/>
            <person name="Lucena T."/>
        </authorList>
    </citation>
    <scope>NUCLEOTIDE SEQUENCE</scope>
    <source>
        <strain evidence="1">CECT 9275</strain>
    </source>
</reference>
<dbReference type="RefSeq" id="WP_215237576.1">
    <property type="nucleotide sequence ID" value="NZ_CAJRAF010000001.1"/>
</dbReference>
<sequence length="370" mass="44151">MAKDKALSRELAFLTAVCLDIPPDPDRYPADMNRLKKMARWHGLRPLVLDYIIRHKIDIPFIEELKADCRDTAFFNLIMVRELTSLQELMSRKGVDCYAYKGSFWSDWLYDDISLREYGDIDLLVPEKSVMDCLRSITLEAGYKPDDYRTYLLDRQNTRNAFFRTDYHIPMIKAQGEYPITLEVHWRNAYPRLSFEFPSSEWRRYSKSYRIRDSVIRGFTNEYQLLLLLVHHSGKEEWEKLKYIADFARYMKKYGADTDWPLVFELAKRKGIYWLLQSGFEILQALGLEWRAEWPAIDQRGAWELPGKLVDHWEAMPPQKANSTWAYFKNGIRSRDGFYHRRKVLQAHLKYFSEWSLLWQKTKWYGKNGA</sequence>
<dbReference type="InterPro" id="IPR039498">
    <property type="entry name" value="NTP_transf_5"/>
</dbReference>
<evidence type="ECO:0008006" key="3">
    <source>
        <dbReference type="Google" id="ProtNLM"/>
    </source>
</evidence>
<name>A0A916N4J2_9BACT</name>
<accession>A0A916N4J2</accession>
<organism evidence="1 2">
    <name type="scientific">Dyadobacter helix</name>
    <dbReference type="NCBI Taxonomy" id="2822344"/>
    <lineage>
        <taxon>Bacteria</taxon>
        <taxon>Pseudomonadati</taxon>
        <taxon>Bacteroidota</taxon>
        <taxon>Cytophagia</taxon>
        <taxon>Cytophagales</taxon>
        <taxon>Spirosomataceae</taxon>
        <taxon>Dyadobacter</taxon>
    </lineage>
</organism>
<dbReference type="EMBL" id="CAJRAF010000001">
    <property type="protein sequence ID" value="CAG4991948.1"/>
    <property type="molecule type" value="Genomic_DNA"/>
</dbReference>
<evidence type="ECO:0000313" key="1">
    <source>
        <dbReference type="EMBL" id="CAG4991948.1"/>
    </source>
</evidence>
<keyword evidence="2" id="KW-1185">Reference proteome</keyword>
<evidence type="ECO:0000313" key="2">
    <source>
        <dbReference type="Proteomes" id="UP000680038"/>
    </source>
</evidence>
<gene>
    <name evidence="1" type="ORF">DYBT9275_00861</name>
</gene>
<comment type="caution">
    <text evidence="1">The sequence shown here is derived from an EMBL/GenBank/DDBJ whole genome shotgun (WGS) entry which is preliminary data.</text>
</comment>
<proteinExistence type="predicted"/>